<dbReference type="Gene3D" id="6.10.340.10">
    <property type="match status" value="1"/>
</dbReference>
<dbReference type="RefSeq" id="WP_344963989.1">
    <property type="nucleotide sequence ID" value="NZ_BAABDS010000026.1"/>
</dbReference>
<dbReference type="Pfam" id="PF02518">
    <property type="entry name" value="HATPase_c"/>
    <property type="match status" value="1"/>
</dbReference>
<dbReference type="Pfam" id="PF00512">
    <property type="entry name" value="HisKA"/>
    <property type="match status" value="1"/>
</dbReference>
<accession>A0ABP7DSY4</accession>
<keyword evidence="9 11" id="KW-1133">Transmembrane helix</keyword>
<evidence type="ECO:0000256" key="7">
    <source>
        <dbReference type="ARBA" id="ARBA00022692"/>
    </source>
</evidence>
<evidence type="ECO:0000256" key="1">
    <source>
        <dbReference type="ARBA" id="ARBA00000085"/>
    </source>
</evidence>
<dbReference type="PRINTS" id="PR00344">
    <property type="entry name" value="BCTRLSENSOR"/>
</dbReference>
<dbReference type="Gene3D" id="3.30.450.20">
    <property type="entry name" value="PAS domain"/>
    <property type="match status" value="1"/>
</dbReference>
<dbReference type="CDD" id="cd12914">
    <property type="entry name" value="PDC1_DGC_like"/>
    <property type="match status" value="1"/>
</dbReference>
<dbReference type="EMBL" id="BAABDS010000026">
    <property type="protein sequence ID" value="GAA3709463.1"/>
    <property type="molecule type" value="Genomic_DNA"/>
</dbReference>
<dbReference type="InterPro" id="IPR033479">
    <property type="entry name" value="dCache_1"/>
</dbReference>
<dbReference type="Gene3D" id="3.30.565.10">
    <property type="entry name" value="Histidine kinase-like ATPase, C-terminal domain"/>
    <property type="match status" value="1"/>
</dbReference>
<dbReference type="CDD" id="cd00082">
    <property type="entry name" value="HisKA"/>
    <property type="match status" value="1"/>
</dbReference>
<dbReference type="SUPFAM" id="SSF103190">
    <property type="entry name" value="Sensory domain-like"/>
    <property type="match status" value="1"/>
</dbReference>
<evidence type="ECO:0000259" key="12">
    <source>
        <dbReference type="PROSITE" id="PS50109"/>
    </source>
</evidence>
<evidence type="ECO:0000256" key="8">
    <source>
        <dbReference type="ARBA" id="ARBA00022777"/>
    </source>
</evidence>
<evidence type="ECO:0000256" key="9">
    <source>
        <dbReference type="ARBA" id="ARBA00022989"/>
    </source>
</evidence>
<evidence type="ECO:0000313" key="14">
    <source>
        <dbReference type="EMBL" id="GAA3709463.1"/>
    </source>
</evidence>
<dbReference type="SUPFAM" id="SSF55874">
    <property type="entry name" value="ATPase domain of HSP90 chaperone/DNA topoisomerase II/histidine kinase"/>
    <property type="match status" value="1"/>
</dbReference>
<comment type="catalytic activity">
    <reaction evidence="1">
        <text>ATP + protein L-histidine = ADP + protein N-phospho-L-histidine.</text>
        <dbReference type="EC" id="2.7.13.3"/>
    </reaction>
</comment>
<dbReference type="PANTHER" id="PTHR43047:SF72">
    <property type="entry name" value="OSMOSENSING HISTIDINE PROTEIN KINASE SLN1"/>
    <property type="match status" value="1"/>
</dbReference>
<keyword evidence="4" id="KW-1003">Cell membrane</keyword>
<evidence type="ECO:0000256" key="6">
    <source>
        <dbReference type="ARBA" id="ARBA00022679"/>
    </source>
</evidence>
<feature type="transmembrane region" description="Helical" evidence="11">
    <location>
        <begin position="285"/>
        <end position="309"/>
    </location>
</feature>
<gene>
    <name evidence="14" type="ORF">GCM10022421_15750</name>
</gene>
<feature type="transmembrane region" description="Helical" evidence="11">
    <location>
        <begin position="9"/>
        <end position="32"/>
    </location>
</feature>
<keyword evidence="15" id="KW-1185">Reference proteome</keyword>
<dbReference type="PANTHER" id="PTHR43047">
    <property type="entry name" value="TWO-COMPONENT HISTIDINE PROTEIN KINASE"/>
    <property type="match status" value="1"/>
</dbReference>
<evidence type="ECO:0000259" key="13">
    <source>
        <dbReference type="PROSITE" id="PS50885"/>
    </source>
</evidence>
<dbReference type="Pfam" id="PF02743">
    <property type="entry name" value="dCache_1"/>
    <property type="match status" value="1"/>
</dbReference>
<dbReference type="InterPro" id="IPR029151">
    <property type="entry name" value="Sensor-like_sf"/>
</dbReference>
<comment type="subcellular location">
    <subcellularLocation>
        <location evidence="2">Cell membrane</location>
        <topology evidence="2">Multi-pass membrane protein</topology>
    </subcellularLocation>
</comment>
<dbReference type="PROSITE" id="PS50109">
    <property type="entry name" value="HIS_KIN"/>
    <property type="match status" value="1"/>
</dbReference>
<dbReference type="InterPro" id="IPR036890">
    <property type="entry name" value="HATPase_C_sf"/>
</dbReference>
<evidence type="ECO:0000256" key="11">
    <source>
        <dbReference type="SAM" id="Phobius"/>
    </source>
</evidence>
<dbReference type="InterPro" id="IPR036097">
    <property type="entry name" value="HisK_dim/P_sf"/>
</dbReference>
<evidence type="ECO:0000256" key="4">
    <source>
        <dbReference type="ARBA" id="ARBA00022475"/>
    </source>
</evidence>
<feature type="domain" description="Histidine kinase" evidence="12">
    <location>
        <begin position="370"/>
        <end position="587"/>
    </location>
</feature>
<organism evidence="14 15">
    <name type="scientific">Oceanisphaera sediminis</name>
    <dbReference type="NCBI Taxonomy" id="981381"/>
    <lineage>
        <taxon>Bacteria</taxon>
        <taxon>Pseudomonadati</taxon>
        <taxon>Pseudomonadota</taxon>
        <taxon>Gammaproteobacteria</taxon>
        <taxon>Aeromonadales</taxon>
        <taxon>Aeromonadaceae</taxon>
        <taxon>Oceanisphaera</taxon>
    </lineage>
</organism>
<dbReference type="InterPro" id="IPR003661">
    <property type="entry name" value="HisK_dim/P_dom"/>
</dbReference>
<dbReference type="Gene3D" id="1.10.287.130">
    <property type="match status" value="1"/>
</dbReference>
<keyword evidence="7 11" id="KW-0812">Transmembrane</keyword>
<keyword evidence="5" id="KW-0597">Phosphoprotein</keyword>
<dbReference type="InterPro" id="IPR004358">
    <property type="entry name" value="Sig_transdc_His_kin-like_C"/>
</dbReference>
<dbReference type="Pfam" id="PF00672">
    <property type="entry name" value="HAMP"/>
    <property type="match status" value="1"/>
</dbReference>
<keyword evidence="10 11" id="KW-0472">Membrane</keyword>
<comment type="caution">
    <text evidence="14">The sequence shown here is derived from an EMBL/GenBank/DDBJ whole genome shotgun (WGS) entry which is preliminary data.</text>
</comment>
<dbReference type="SMART" id="SM00387">
    <property type="entry name" value="HATPase_c"/>
    <property type="match status" value="1"/>
</dbReference>
<dbReference type="Proteomes" id="UP001501479">
    <property type="component" value="Unassembled WGS sequence"/>
</dbReference>
<dbReference type="SMART" id="SM00388">
    <property type="entry name" value="HisKA"/>
    <property type="match status" value="1"/>
</dbReference>
<evidence type="ECO:0000256" key="10">
    <source>
        <dbReference type="ARBA" id="ARBA00023136"/>
    </source>
</evidence>
<proteinExistence type="predicted"/>
<evidence type="ECO:0000313" key="15">
    <source>
        <dbReference type="Proteomes" id="UP001501479"/>
    </source>
</evidence>
<dbReference type="EC" id="2.7.13.3" evidence="3"/>
<dbReference type="InterPro" id="IPR003594">
    <property type="entry name" value="HATPase_dom"/>
</dbReference>
<name>A0ABP7DSY4_9GAMM</name>
<sequence>MRLSLKGRIALIIMTGAVLTVVAVLATVYHSLVDDFEQLHRQRQAEETVRAAEQVEQVLALRLNALESFSAQLSNGLTLDSDSQLLTKMERQRHLRRFFPDGLMVFDSNGTAIAESTLVPGRVGTNYADRPHFRRLFTTRKPVISHPIIGRTTGAPLVSFLSPILSDDGDLLGIVGGVLNLANTSILPKRRLADALREGVTFRILDTDNLVYVYNGADLSSELQPLPAPGDDPLIDAAMSGFSIGITQNGDRQRMLFATTHLEQLRWVFVRAVPYDQVIAPARAFFLRFAGISVLIGGGLALLAFWLAWTAMRPLEFMTRQIRRMATQATNNPQLPETGVTEVAELARAFNQLTAERKALSEVKDDFVAVVSHELRTPLTSINGALKLMQSGAVGALPEKADNLTSLALRNGERLQTIINDLLDFNKLNAGKLELAPESCCIMTLVKEAIAGNRPMADDYRVTLCCAGAPVPAAYLDPLRLRQILDNLISNAIKFSPPGGTVTVRVEWHPPDWLRIIVSDQGEGIPEAFGARLFERFAQAEHGTMRASRGTGLGLAICKELVELMEGRIGFYNREGAHLWVELPGAVSSDSTEHRIIEDMSDDHPICTDR</sequence>
<evidence type="ECO:0000256" key="3">
    <source>
        <dbReference type="ARBA" id="ARBA00012438"/>
    </source>
</evidence>
<keyword evidence="8" id="KW-0418">Kinase</keyword>
<dbReference type="InterPro" id="IPR003660">
    <property type="entry name" value="HAMP_dom"/>
</dbReference>
<dbReference type="InterPro" id="IPR005467">
    <property type="entry name" value="His_kinase_dom"/>
</dbReference>
<dbReference type="PROSITE" id="PS50885">
    <property type="entry name" value="HAMP"/>
    <property type="match status" value="1"/>
</dbReference>
<evidence type="ECO:0000256" key="2">
    <source>
        <dbReference type="ARBA" id="ARBA00004651"/>
    </source>
</evidence>
<evidence type="ECO:0000256" key="5">
    <source>
        <dbReference type="ARBA" id="ARBA00022553"/>
    </source>
</evidence>
<dbReference type="SUPFAM" id="SSF47384">
    <property type="entry name" value="Homodimeric domain of signal transducing histidine kinase"/>
    <property type="match status" value="1"/>
</dbReference>
<reference evidence="15" key="1">
    <citation type="journal article" date="2019" name="Int. J. Syst. Evol. Microbiol.">
        <title>The Global Catalogue of Microorganisms (GCM) 10K type strain sequencing project: providing services to taxonomists for standard genome sequencing and annotation.</title>
        <authorList>
            <consortium name="The Broad Institute Genomics Platform"/>
            <consortium name="The Broad Institute Genome Sequencing Center for Infectious Disease"/>
            <person name="Wu L."/>
            <person name="Ma J."/>
        </authorList>
    </citation>
    <scope>NUCLEOTIDE SEQUENCE [LARGE SCALE GENOMIC DNA]</scope>
    <source>
        <strain evidence="15">JCM 17329</strain>
    </source>
</reference>
<keyword evidence="6" id="KW-0808">Transferase</keyword>
<feature type="domain" description="HAMP" evidence="13">
    <location>
        <begin position="309"/>
        <end position="362"/>
    </location>
</feature>
<protein>
    <recommendedName>
        <fullName evidence="3">histidine kinase</fullName>
        <ecNumber evidence="3">2.7.13.3</ecNumber>
    </recommendedName>
</protein>
<dbReference type="CDD" id="cd06225">
    <property type="entry name" value="HAMP"/>
    <property type="match status" value="1"/>
</dbReference>